<evidence type="ECO:0000259" key="2">
    <source>
        <dbReference type="PROSITE" id="PS50994"/>
    </source>
</evidence>
<dbReference type="PROSITE" id="PS50994">
    <property type="entry name" value="INTEGRASE"/>
    <property type="match status" value="1"/>
</dbReference>
<name>A0A9W6TRC8_9STRA</name>
<dbReference type="Gene3D" id="2.40.50.40">
    <property type="match status" value="1"/>
</dbReference>
<dbReference type="PROSITE" id="PS50013">
    <property type="entry name" value="CHROMO_2"/>
    <property type="match status" value="1"/>
</dbReference>
<dbReference type="PANTHER" id="PTHR35046">
    <property type="entry name" value="ZINC KNUCKLE (CCHC-TYPE) FAMILY PROTEIN"/>
    <property type="match status" value="1"/>
</dbReference>
<reference evidence="3" key="1">
    <citation type="submission" date="2023-04" db="EMBL/GenBank/DDBJ databases">
        <title>Phytophthora fragariaefolia NBRC 109709.</title>
        <authorList>
            <person name="Ichikawa N."/>
            <person name="Sato H."/>
            <person name="Tonouchi N."/>
        </authorList>
    </citation>
    <scope>NUCLEOTIDE SEQUENCE</scope>
    <source>
        <strain evidence="3">NBRC 109709</strain>
    </source>
</reference>
<dbReference type="InterPro" id="IPR012337">
    <property type="entry name" value="RNaseH-like_sf"/>
</dbReference>
<dbReference type="InterPro" id="IPR000953">
    <property type="entry name" value="Chromo/chromo_shadow_dom"/>
</dbReference>
<dbReference type="EMBL" id="BSXT01000133">
    <property type="protein sequence ID" value="GMF18548.1"/>
    <property type="molecule type" value="Genomic_DNA"/>
</dbReference>
<dbReference type="Pfam" id="PF00385">
    <property type="entry name" value="Chromo"/>
    <property type="match status" value="1"/>
</dbReference>
<dbReference type="PANTHER" id="PTHR35046:SF26">
    <property type="entry name" value="RNA-DIRECTED DNA POLYMERASE"/>
    <property type="match status" value="1"/>
</dbReference>
<feature type="domain" description="Integrase catalytic" evidence="2">
    <location>
        <begin position="1"/>
        <end position="106"/>
    </location>
</feature>
<dbReference type="SUPFAM" id="SSF53098">
    <property type="entry name" value="Ribonuclease H-like"/>
    <property type="match status" value="1"/>
</dbReference>
<accession>A0A9W6TRC8</accession>
<dbReference type="GO" id="GO:0015074">
    <property type="term" value="P:DNA integration"/>
    <property type="evidence" value="ECO:0007669"/>
    <property type="project" value="InterPro"/>
</dbReference>
<dbReference type="AlphaFoldDB" id="A0A9W6TRC8"/>
<dbReference type="GO" id="GO:0003676">
    <property type="term" value="F:nucleic acid binding"/>
    <property type="evidence" value="ECO:0007669"/>
    <property type="project" value="InterPro"/>
</dbReference>
<dbReference type="InterPro" id="IPR036397">
    <property type="entry name" value="RNaseH_sf"/>
</dbReference>
<dbReference type="Proteomes" id="UP001165121">
    <property type="component" value="Unassembled WGS sequence"/>
</dbReference>
<gene>
    <name evidence="3" type="ORF">Pfra01_000166300</name>
</gene>
<evidence type="ECO:0000259" key="1">
    <source>
        <dbReference type="PROSITE" id="PS50013"/>
    </source>
</evidence>
<dbReference type="OrthoDB" id="1918685at2759"/>
<sequence>MDFMVALPETESGFDSIMVIVDQLTKRAKFIEAKTTASAEYIAELFLKNYVKDHGLPKSIISDGDPKFTLKLWLSVMSALQTKHNLSAAFRPQPDDQTERTIDSLKIIFGVSSTQSKTTGINVCIWQNSPTTDEYTHRSVQRDSYKLAMSGNLKLHSVFHTSLLKDYQKDDKRQQKPSMVVLADGTTEGQLVEAVLGYRKRRGKEQYKIHWLGESIKEATWEPIENLNQIPELIAEYWNSKKGSRVMDARPR</sequence>
<dbReference type="InterPro" id="IPR016197">
    <property type="entry name" value="Chromo-like_dom_sf"/>
</dbReference>
<protein>
    <submittedName>
        <fullName evidence="3">Unnamed protein product</fullName>
    </submittedName>
</protein>
<dbReference type="SMART" id="SM00298">
    <property type="entry name" value="CHROMO"/>
    <property type="match status" value="1"/>
</dbReference>
<dbReference type="CDD" id="cd00024">
    <property type="entry name" value="CD_CSD"/>
    <property type="match status" value="1"/>
</dbReference>
<dbReference type="Gene3D" id="3.30.420.10">
    <property type="entry name" value="Ribonuclease H-like superfamily/Ribonuclease H"/>
    <property type="match status" value="1"/>
</dbReference>
<keyword evidence="4" id="KW-1185">Reference proteome</keyword>
<dbReference type="SUPFAM" id="SSF54160">
    <property type="entry name" value="Chromo domain-like"/>
    <property type="match status" value="1"/>
</dbReference>
<dbReference type="InterPro" id="IPR023780">
    <property type="entry name" value="Chromo_domain"/>
</dbReference>
<comment type="caution">
    <text evidence="3">The sequence shown here is derived from an EMBL/GenBank/DDBJ whole genome shotgun (WGS) entry which is preliminary data.</text>
</comment>
<organism evidence="3 4">
    <name type="scientific">Phytophthora fragariaefolia</name>
    <dbReference type="NCBI Taxonomy" id="1490495"/>
    <lineage>
        <taxon>Eukaryota</taxon>
        <taxon>Sar</taxon>
        <taxon>Stramenopiles</taxon>
        <taxon>Oomycota</taxon>
        <taxon>Peronosporomycetes</taxon>
        <taxon>Peronosporales</taxon>
        <taxon>Peronosporaceae</taxon>
        <taxon>Phytophthora</taxon>
    </lineage>
</organism>
<feature type="domain" description="Chromo" evidence="1">
    <location>
        <begin position="190"/>
        <end position="249"/>
    </location>
</feature>
<dbReference type="InterPro" id="IPR001584">
    <property type="entry name" value="Integrase_cat-core"/>
</dbReference>
<evidence type="ECO:0000313" key="4">
    <source>
        <dbReference type="Proteomes" id="UP001165121"/>
    </source>
</evidence>
<evidence type="ECO:0000313" key="3">
    <source>
        <dbReference type="EMBL" id="GMF18548.1"/>
    </source>
</evidence>
<proteinExistence type="predicted"/>